<dbReference type="Proteomes" id="UP001524502">
    <property type="component" value="Unassembled WGS sequence"/>
</dbReference>
<dbReference type="InterPro" id="IPR025671">
    <property type="entry name" value="HXXEE"/>
</dbReference>
<evidence type="ECO:0000313" key="2">
    <source>
        <dbReference type="EMBL" id="MCQ4638609.1"/>
    </source>
</evidence>
<keyword evidence="1" id="KW-0472">Membrane</keyword>
<evidence type="ECO:0000256" key="1">
    <source>
        <dbReference type="SAM" id="Phobius"/>
    </source>
</evidence>
<gene>
    <name evidence="2" type="ORF">NE619_17915</name>
</gene>
<feature type="transmembrane region" description="Helical" evidence="1">
    <location>
        <begin position="16"/>
        <end position="35"/>
    </location>
</feature>
<keyword evidence="1" id="KW-1133">Transmembrane helix</keyword>
<reference evidence="2 3" key="1">
    <citation type="submission" date="2022-06" db="EMBL/GenBank/DDBJ databases">
        <title>Isolation of gut microbiota from human fecal samples.</title>
        <authorList>
            <person name="Pamer E.G."/>
            <person name="Barat B."/>
            <person name="Waligurski E."/>
            <person name="Medina S."/>
            <person name="Paddock L."/>
            <person name="Mostad J."/>
        </authorList>
    </citation>
    <scope>NUCLEOTIDE SEQUENCE [LARGE SCALE GENOMIC DNA]</scope>
    <source>
        <strain evidence="2 3">SL.3.17</strain>
    </source>
</reference>
<evidence type="ECO:0000313" key="3">
    <source>
        <dbReference type="Proteomes" id="UP001524502"/>
    </source>
</evidence>
<feature type="transmembrane region" description="Helical" evidence="1">
    <location>
        <begin position="181"/>
        <end position="203"/>
    </location>
</feature>
<name>A0ABT1RTS0_9FIRM</name>
<proteinExistence type="predicted"/>
<keyword evidence="3" id="KW-1185">Reference proteome</keyword>
<protein>
    <submittedName>
        <fullName evidence="2">HXXEE domain-containing protein</fullName>
    </submittedName>
</protein>
<dbReference type="Pfam" id="PF13787">
    <property type="entry name" value="HXXEE"/>
    <property type="match status" value="1"/>
</dbReference>
<comment type="caution">
    <text evidence="2">The sequence shown here is derived from an EMBL/GenBank/DDBJ whole genome shotgun (WGS) entry which is preliminary data.</text>
</comment>
<sequence>MKKKQTILDKWVDHNWLYANFILGVIMFVLLIWQWNVWEVPQRLICILAILVPIHNFEEYLFPGGFYFMNNIVGGSDDPLLYPQNKFMTIITNNGAELLLVIYTLLAPQFETAVVIVAMAFGYLETIVHIIFGAAIWRRYKDIDKKSIYAPGLFTCITVLTGLSTISLKWLSTQTLATTDIVIGIVFLLIILIGLLLIPLAVFSKLRQERFRLEGLGYFEKYEQELVKYQTAKKN</sequence>
<accession>A0ABT1RTS0</accession>
<organism evidence="2 3">
    <name type="scientific">Anaerovorax odorimutans</name>
    <dbReference type="NCBI Taxonomy" id="109327"/>
    <lineage>
        <taxon>Bacteria</taxon>
        <taxon>Bacillati</taxon>
        <taxon>Bacillota</taxon>
        <taxon>Clostridia</taxon>
        <taxon>Peptostreptococcales</taxon>
        <taxon>Anaerovoracaceae</taxon>
        <taxon>Anaerovorax</taxon>
    </lineage>
</organism>
<keyword evidence="1" id="KW-0812">Transmembrane</keyword>
<feature type="transmembrane region" description="Helical" evidence="1">
    <location>
        <begin position="113"/>
        <end position="136"/>
    </location>
</feature>
<feature type="transmembrane region" description="Helical" evidence="1">
    <location>
        <begin position="148"/>
        <end position="169"/>
    </location>
</feature>
<dbReference type="RefSeq" id="WP_256133815.1">
    <property type="nucleotide sequence ID" value="NZ_JANFXK010000050.1"/>
</dbReference>
<dbReference type="EMBL" id="JANFXK010000050">
    <property type="protein sequence ID" value="MCQ4638609.1"/>
    <property type="molecule type" value="Genomic_DNA"/>
</dbReference>